<dbReference type="InterPro" id="IPR028204">
    <property type="entry name" value="Tricorn_C1"/>
</dbReference>
<dbReference type="SMART" id="SM00245">
    <property type="entry name" value="TSPc"/>
    <property type="match status" value="1"/>
</dbReference>
<dbReference type="InterPro" id="IPR029045">
    <property type="entry name" value="ClpP/crotonase-like_dom_sf"/>
</dbReference>
<dbReference type="SUPFAM" id="SSF69304">
    <property type="entry name" value="Tricorn protease N-terminal domain"/>
    <property type="match status" value="1"/>
</dbReference>
<accession>A0A6I3LFG8</accession>
<dbReference type="CDD" id="cd07562">
    <property type="entry name" value="Peptidase_S41_TRI"/>
    <property type="match status" value="1"/>
</dbReference>
<dbReference type="Gene3D" id="2.30.42.10">
    <property type="match status" value="1"/>
</dbReference>
<dbReference type="Pfam" id="PF26550">
    <property type="entry name" value="Tricorn_2nd"/>
    <property type="match status" value="1"/>
</dbReference>
<evidence type="ECO:0000256" key="6">
    <source>
        <dbReference type="ARBA" id="ARBA00022825"/>
    </source>
</evidence>
<dbReference type="PIRSF" id="PIRSF036421">
    <property type="entry name" value="Tricorn_protease"/>
    <property type="match status" value="1"/>
</dbReference>
<dbReference type="Gene3D" id="3.90.226.10">
    <property type="entry name" value="2-enoyl-CoA Hydratase, Chain A, domain 1"/>
    <property type="match status" value="1"/>
</dbReference>
<dbReference type="SMART" id="SM00228">
    <property type="entry name" value="PDZ"/>
    <property type="match status" value="1"/>
</dbReference>
<dbReference type="InterPro" id="IPR015943">
    <property type="entry name" value="WD40/YVTN_repeat-like_dom_sf"/>
</dbReference>
<dbReference type="GO" id="GO:0005737">
    <property type="term" value="C:cytoplasm"/>
    <property type="evidence" value="ECO:0007669"/>
    <property type="project" value="UniProtKB-SubCell"/>
</dbReference>
<dbReference type="RefSeq" id="WP_155090706.1">
    <property type="nucleotide sequence ID" value="NZ_WMJX01000001.1"/>
</dbReference>
<dbReference type="PANTHER" id="PTHR43253">
    <property type="entry name" value="TRICORN PROTEASE HOMOLOG 2-RELATED"/>
    <property type="match status" value="1"/>
</dbReference>
<dbReference type="OrthoDB" id="9815657at2"/>
<dbReference type="GO" id="GO:0006508">
    <property type="term" value="P:proteolysis"/>
    <property type="evidence" value="ECO:0007669"/>
    <property type="project" value="UniProtKB-UniRule"/>
</dbReference>
<evidence type="ECO:0000313" key="12">
    <source>
        <dbReference type="Proteomes" id="UP000438760"/>
    </source>
</evidence>
<keyword evidence="12" id="KW-1185">Reference proteome</keyword>
<dbReference type="PANTHER" id="PTHR43253:SF1">
    <property type="entry name" value="TRICORN PROTEASE HOMOLOG 2-RELATED"/>
    <property type="match status" value="1"/>
</dbReference>
<comment type="caution">
    <text evidence="11">The sequence shown here is derived from an EMBL/GenBank/DDBJ whole genome shotgun (WGS) entry which is preliminary data.</text>
</comment>
<keyword evidence="3 7" id="KW-0963">Cytoplasm</keyword>
<evidence type="ECO:0000256" key="1">
    <source>
        <dbReference type="ARBA" id="ARBA00004496"/>
    </source>
</evidence>
<dbReference type="Pfam" id="PF03572">
    <property type="entry name" value="Peptidase_S41"/>
    <property type="match status" value="1"/>
</dbReference>
<feature type="domain" description="PDZ" evidence="10">
    <location>
        <begin position="741"/>
        <end position="834"/>
    </location>
</feature>
<evidence type="ECO:0000256" key="3">
    <source>
        <dbReference type="ARBA" id="ARBA00022490"/>
    </source>
</evidence>
<dbReference type="Gene3D" id="2.130.10.10">
    <property type="entry name" value="YVTN repeat-like/Quinoprotein amine dehydrogenase"/>
    <property type="match status" value="1"/>
</dbReference>
<dbReference type="EC" id="3.4.21.-" evidence="7"/>
<comment type="function">
    <text evidence="7">Degrades oligopeptides.</text>
</comment>
<comment type="similarity">
    <text evidence="2 7">Belongs to the peptidase S41B family.</text>
</comment>
<protein>
    <recommendedName>
        <fullName evidence="7">Tricorn protease homolog</fullName>
        <ecNumber evidence="7">3.4.21.-</ecNumber>
    </recommendedName>
</protein>
<evidence type="ECO:0000256" key="8">
    <source>
        <dbReference type="PIRSR" id="PIRSR036421-1"/>
    </source>
</evidence>
<feature type="active site" description="Charge relay system" evidence="8">
    <location>
        <position position="744"/>
    </location>
</feature>
<dbReference type="PROSITE" id="PS50106">
    <property type="entry name" value="PDZ"/>
    <property type="match status" value="1"/>
</dbReference>
<evidence type="ECO:0000256" key="4">
    <source>
        <dbReference type="ARBA" id="ARBA00022670"/>
    </source>
</evidence>
<keyword evidence="4 7" id="KW-0645">Protease</keyword>
<keyword evidence="6 7" id="KW-0720">Serine protease</keyword>
<feature type="active site" description="Nucleophile" evidence="8">
    <location>
        <position position="961"/>
    </location>
</feature>
<keyword evidence="5 7" id="KW-0378">Hydrolase</keyword>
<dbReference type="AlphaFoldDB" id="A0A6I3LFG8"/>
<sequence length="1054" mass="120355">MIKNTITLLTLSLLSVAWGQHSPKFASTPSLSPDGKTTYFSYNGDIWQAPTAGGEALRITALEGNETNPRVSPDGKWLAFTSGQYGNKDVFLMPLTGGQITQLTYHQASDEVESWSWDSKQIYITSNANNNFGSYVIDLNGGTPKPLFTNYFNNTNGLVVTPSGEYLFTSSMESASQTTRKRYKGENNPDILGYNPTTKEFKSYTDYEGKDFNPTVDKQGKIYFISDENNGNYNLYTFDNGKKVALTNFDTSIKKPYVSADGSKVVFEKDYMIYVFDTATKSVTPLTTTVNTNKAIEKEQSYVVEDNISYFDVSPDTKKIAFVSRGILFVSDIEGKFIQAVTDGKERVMEVKWLKDNETLLYSQTFNGYQNWFKRSANGKGNPTQLTNDNRNNRDITLNKEMTKAVYLSGRDEVRLLNLKDNTSKVIVKDEIWAFQNSTPSFSPNGEYVLFTAKRNFEEDIFIHHITKNETINLTNTGVAESAPYWSPNGKHIYFMSDRLNPSYPLGMQNPSIYRFAVDWQTEAFKSDQFDKLFVDKKEEIKSEITKKDKKTQDKKANSTKIDGKIVTSIKVNTDGLLDRIELVSDRFGNQYNPIVFADDTKEVVFYNTNQENGKSNLYKTVYEDFEDNKSEKVFDKRADQLLKRNKNVYALIGGNIYSFELSKGKPEQIKIKHNFTKNLADEFNQMYYETWAGVEENFYDETFHGIDWNKMKDHFAQYLPHVNSRSDLRILLNDMLGELGSSHLGFNTTGTEEKTKLNYRTYDTGIVFSTDKPYEVERIVRKSPAYATDINIKPGDVLTKVNGQEVADKVNRDTYFTFANTQEEISLTFNRAGKEITSKLHPISFIEMKSLLYDEWIYTNKQRVNDLSNNRIAYSYMKNMTSTELDRFLLDMVEQEANKEGVILDLRYNTGGNVHDKVLNFLSQRPYLQWKYREGKLTVQSNFTPSGKPIVLLINESSLSDAEMTAAGFKALKLGKIIGQETYRWIIFTSGKSLVDGSSYRLPSWGTYTLDGQNLEKTGVAPDIYVKNTFVDRLNNNDPQLERAVQEILKEIK</sequence>
<dbReference type="InterPro" id="IPR005151">
    <property type="entry name" value="Tail-specific_protease"/>
</dbReference>
<feature type="active site" description="Charge relay system" evidence="8">
    <location>
        <position position="1017"/>
    </location>
</feature>
<dbReference type="Gene3D" id="3.30.750.44">
    <property type="match status" value="1"/>
</dbReference>
<evidence type="ECO:0000259" key="10">
    <source>
        <dbReference type="PROSITE" id="PS50106"/>
    </source>
</evidence>
<reference evidence="11 12" key="1">
    <citation type="submission" date="2019-11" db="EMBL/GenBank/DDBJ databases">
        <title>Genome of Strain BIT-d1.</title>
        <authorList>
            <person name="Yang Y."/>
        </authorList>
    </citation>
    <scope>NUCLEOTIDE SEQUENCE [LARGE SCALE GENOMIC DNA]</scope>
    <source>
        <strain evidence="11 12">BIT-d1</strain>
    </source>
</reference>
<evidence type="ECO:0000256" key="5">
    <source>
        <dbReference type="ARBA" id="ARBA00022801"/>
    </source>
</evidence>
<comment type="subcellular location">
    <subcellularLocation>
        <location evidence="1 7">Cytoplasm</location>
    </subcellularLocation>
</comment>
<gene>
    <name evidence="11" type="ORF">GJV76_00620</name>
</gene>
<dbReference type="Proteomes" id="UP000438760">
    <property type="component" value="Unassembled WGS sequence"/>
</dbReference>
<dbReference type="InterPro" id="IPR001478">
    <property type="entry name" value="PDZ"/>
</dbReference>
<dbReference type="GO" id="GO:0008236">
    <property type="term" value="F:serine-type peptidase activity"/>
    <property type="evidence" value="ECO:0007669"/>
    <property type="project" value="UniProtKB-UniRule"/>
</dbReference>
<name>A0A6I3LFG8_9FLAO</name>
<proteinExistence type="inferred from homology"/>
<dbReference type="SUPFAM" id="SSF82171">
    <property type="entry name" value="DPP6 N-terminal domain-like"/>
    <property type="match status" value="1"/>
</dbReference>
<dbReference type="SUPFAM" id="SSF52096">
    <property type="entry name" value="ClpP/crotonase"/>
    <property type="match status" value="1"/>
</dbReference>
<organism evidence="11 12">
    <name type="scientific">Myroides albus</name>
    <dbReference type="NCBI Taxonomy" id="2562892"/>
    <lineage>
        <taxon>Bacteria</taxon>
        <taxon>Pseudomonadati</taxon>
        <taxon>Bacteroidota</taxon>
        <taxon>Flavobacteriia</taxon>
        <taxon>Flavobacteriales</taxon>
        <taxon>Flavobacteriaceae</taxon>
        <taxon>Myroides</taxon>
    </lineage>
</organism>
<feature type="site" description="Transition state stabilizer; via amide nitrogen" evidence="9">
    <location>
        <position position="962"/>
    </location>
</feature>
<evidence type="ECO:0000256" key="7">
    <source>
        <dbReference type="PIRNR" id="PIRNR036421"/>
    </source>
</evidence>
<dbReference type="InterPro" id="IPR012393">
    <property type="entry name" value="Tricorn_protease"/>
</dbReference>
<dbReference type="SUPFAM" id="SSF50156">
    <property type="entry name" value="PDZ domain-like"/>
    <property type="match status" value="1"/>
</dbReference>
<dbReference type="Pfam" id="PF14684">
    <property type="entry name" value="Tricorn_C1"/>
    <property type="match status" value="1"/>
</dbReference>
<evidence type="ECO:0000256" key="2">
    <source>
        <dbReference type="ARBA" id="ARBA00008524"/>
    </source>
</evidence>
<evidence type="ECO:0000256" key="9">
    <source>
        <dbReference type="PIRSR" id="PIRSR036421-3"/>
    </source>
</evidence>
<evidence type="ECO:0000313" key="11">
    <source>
        <dbReference type="EMBL" id="MTG96657.1"/>
    </source>
</evidence>
<dbReference type="Pfam" id="PF26549">
    <property type="entry name" value="Tricorn_N"/>
    <property type="match status" value="1"/>
</dbReference>
<dbReference type="Gene3D" id="2.120.10.60">
    <property type="entry name" value="Tricorn protease N-terminal domain"/>
    <property type="match status" value="1"/>
</dbReference>
<dbReference type="InterPro" id="IPR036034">
    <property type="entry name" value="PDZ_sf"/>
</dbReference>
<dbReference type="EMBL" id="WMJX01000001">
    <property type="protein sequence ID" value="MTG96657.1"/>
    <property type="molecule type" value="Genomic_DNA"/>
</dbReference>